<name>A0A6J6LU51_9ZZZZ</name>
<dbReference type="PANTHER" id="PTHR11048:SF5">
    <property type="entry name" value="DECAPRENYL-PHOSPHATE PHOSPHORIBOSYLTRANSFERASE"/>
    <property type="match status" value="1"/>
</dbReference>
<evidence type="ECO:0000313" key="6">
    <source>
        <dbReference type="EMBL" id="CAB4665400.1"/>
    </source>
</evidence>
<sequence>MIRSYIREARPTQWSKNALVFAAPAALGVLNEWSSLAKTLTIFAAFCLTASGTYYWNDILDVVQDREHPKKRNRPIASGAVPMASARVVGSLLLIGGPAVAFTVRPAAAGIVALYAVLTIGYSTWWKHIPILDLALVASGFVLRAMAGAAATQTPMSTWFVLCITFGSFFIVTGKRFAELLEMREHASITRTSLKSYSIVYLRQLLVVSCTATVVTYCMWAFENAAVAAESIPFHGLSIVPMVLALLRYLLVLENGGGGAPEEVFYGDRWIQAYGLVWVLVYGLAVYAS</sequence>
<feature type="transmembrane region" description="Helical" evidence="5">
    <location>
        <begin position="271"/>
        <end position="288"/>
    </location>
</feature>
<accession>A0A6J6LU51</accession>
<dbReference type="InterPro" id="IPR044878">
    <property type="entry name" value="UbiA_sf"/>
</dbReference>
<feature type="transmembrane region" description="Helical" evidence="5">
    <location>
        <begin position="107"/>
        <end position="125"/>
    </location>
</feature>
<dbReference type="AlphaFoldDB" id="A0A6J6LU51"/>
<dbReference type="GO" id="GO:0005886">
    <property type="term" value="C:plasma membrane"/>
    <property type="evidence" value="ECO:0007669"/>
    <property type="project" value="TreeGrafter"/>
</dbReference>
<keyword evidence="4 5" id="KW-0472">Membrane</keyword>
<protein>
    <submittedName>
        <fullName evidence="6">Unannotated protein</fullName>
    </submittedName>
</protein>
<feature type="transmembrane region" description="Helical" evidence="5">
    <location>
        <begin position="76"/>
        <end position="95"/>
    </location>
</feature>
<dbReference type="GO" id="GO:0016765">
    <property type="term" value="F:transferase activity, transferring alkyl or aryl (other than methyl) groups"/>
    <property type="evidence" value="ECO:0007669"/>
    <property type="project" value="InterPro"/>
</dbReference>
<dbReference type="EMBL" id="CAEZXA010000009">
    <property type="protein sequence ID" value="CAB4665400.1"/>
    <property type="molecule type" value="Genomic_DNA"/>
</dbReference>
<evidence type="ECO:0000256" key="3">
    <source>
        <dbReference type="ARBA" id="ARBA00022989"/>
    </source>
</evidence>
<dbReference type="NCBIfam" id="NF008978">
    <property type="entry name" value="PRK12324.1-4"/>
    <property type="match status" value="1"/>
</dbReference>
<organism evidence="6">
    <name type="scientific">freshwater metagenome</name>
    <dbReference type="NCBI Taxonomy" id="449393"/>
    <lineage>
        <taxon>unclassified sequences</taxon>
        <taxon>metagenomes</taxon>
        <taxon>ecological metagenomes</taxon>
    </lineage>
</organism>
<comment type="subcellular location">
    <subcellularLocation>
        <location evidence="1">Membrane</location>
        <topology evidence="1">Multi-pass membrane protein</topology>
    </subcellularLocation>
</comment>
<dbReference type="CDD" id="cd13963">
    <property type="entry name" value="PT_UbiA_2"/>
    <property type="match status" value="1"/>
</dbReference>
<keyword evidence="2 5" id="KW-0812">Transmembrane</keyword>
<feature type="transmembrane region" description="Helical" evidence="5">
    <location>
        <begin position="198"/>
        <end position="220"/>
    </location>
</feature>
<feature type="transmembrane region" description="Helical" evidence="5">
    <location>
        <begin position="131"/>
        <end position="152"/>
    </location>
</feature>
<evidence type="ECO:0000256" key="1">
    <source>
        <dbReference type="ARBA" id="ARBA00004141"/>
    </source>
</evidence>
<keyword evidence="3 5" id="KW-1133">Transmembrane helix</keyword>
<feature type="transmembrane region" description="Helical" evidence="5">
    <location>
        <begin position="159"/>
        <end position="178"/>
    </location>
</feature>
<reference evidence="6" key="1">
    <citation type="submission" date="2020-05" db="EMBL/GenBank/DDBJ databases">
        <authorList>
            <person name="Chiriac C."/>
            <person name="Salcher M."/>
            <person name="Ghai R."/>
            <person name="Kavagutti S V."/>
        </authorList>
    </citation>
    <scope>NUCLEOTIDE SEQUENCE</scope>
</reference>
<dbReference type="InterPro" id="IPR000537">
    <property type="entry name" value="UbiA_prenyltransferase"/>
</dbReference>
<dbReference type="PANTHER" id="PTHR11048">
    <property type="entry name" value="PRENYLTRANSFERASES"/>
    <property type="match status" value="1"/>
</dbReference>
<dbReference type="Gene3D" id="1.10.357.140">
    <property type="entry name" value="UbiA prenyltransferase"/>
    <property type="match status" value="1"/>
</dbReference>
<evidence type="ECO:0000256" key="5">
    <source>
        <dbReference type="SAM" id="Phobius"/>
    </source>
</evidence>
<dbReference type="Pfam" id="PF01040">
    <property type="entry name" value="UbiA"/>
    <property type="match status" value="1"/>
</dbReference>
<gene>
    <name evidence="6" type="ORF">UFOPK2334_00210</name>
</gene>
<evidence type="ECO:0000256" key="4">
    <source>
        <dbReference type="ARBA" id="ARBA00023136"/>
    </source>
</evidence>
<proteinExistence type="predicted"/>
<feature type="transmembrane region" description="Helical" evidence="5">
    <location>
        <begin position="232"/>
        <end position="251"/>
    </location>
</feature>
<dbReference type="InterPro" id="IPR039653">
    <property type="entry name" value="Prenyltransferase"/>
</dbReference>
<evidence type="ECO:0000256" key="2">
    <source>
        <dbReference type="ARBA" id="ARBA00022692"/>
    </source>
</evidence>
<dbReference type="GO" id="GO:0009247">
    <property type="term" value="P:glycolipid biosynthetic process"/>
    <property type="evidence" value="ECO:0007669"/>
    <property type="project" value="TreeGrafter"/>
</dbReference>